<dbReference type="AlphaFoldDB" id="A0A2P7AS91"/>
<keyword evidence="3" id="KW-0804">Transcription</keyword>
<feature type="region of interest" description="Disordered" evidence="4">
    <location>
        <begin position="1"/>
        <end position="35"/>
    </location>
</feature>
<evidence type="ECO:0000256" key="4">
    <source>
        <dbReference type="SAM" id="MobiDB-lite"/>
    </source>
</evidence>
<dbReference type="PANTHER" id="PTHR43537">
    <property type="entry name" value="TRANSCRIPTIONAL REGULATOR, GNTR FAMILY"/>
    <property type="match status" value="1"/>
</dbReference>
<dbReference type="EMBL" id="PGGN01000003">
    <property type="protein sequence ID" value="PSH57027.1"/>
    <property type="molecule type" value="Genomic_DNA"/>
</dbReference>
<dbReference type="InterPro" id="IPR036390">
    <property type="entry name" value="WH_DNA-bd_sf"/>
</dbReference>
<dbReference type="Pfam" id="PF07729">
    <property type="entry name" value="FCD"/>
    <property type="match status" value="1"/>
</dbReference>
<dbReference type="InterPro" id="IPR011711">
    <property type="entry name" value="GntR_C"/>
</dbReference>
<evidence type="ECO:0000256" key="1">
    <source>
        <dbReference type="ARBA" id="ARBA00023015"/>
    </source>
</evidence>
<keyword evidence="2" id="KW-0238">DNA-binding</keyword>
<keyword evidence="7" id="KW-1185">Reference proteome</keyword>
<dbReference type="CDD" id="cd07377">
    <property type="entry name" value="WHTH_GntR"/>
    <property type="match status" value="1"/>
</dbReference>
<dbReference type="GO" id="GO:0003677">
    <property type="term" value="F:DNA binding"/>
    <property type="evidence" value="ECO:0007669"/>
    <property type="project" value="UniProtKB-KW"/>
</dbReference>
<evidence type="ECO:0000313" key="6">
    <source>
        <dbReference type="EMBL" id="PSH57027.1"/>
    </source>
</evidence>
<dbReference type="SMART" id="SM00345">
    <property type="entry name" value="HTH_GNTR"/>
    <property type="match status" value="1"/>
</dbReference>
<gene>
    <name evidence="6" type="ORF">CU100_17265</name>
</gene>
<dbReference type="SUPFAM" id="SSF48008">
    <property type="entry name" value="GntR ligand-binding domain-like"/>
    <property type="match status" value="1"/>
</dbReference>
<dbReference type="Pfam" id="PF00392">
    <property type="entry name" value="GntR"/>
    <property type="match status" value="1"/>
</dbReference>
<protein>
    <submittedName>
        <fullName evidence="6">GntR family transcriptional regulator</fullName>
    </submittedName>
</protein>
<dbReference type="PROSITE" id="PS50949">
    <property type="entry name" value="HTH_GNTR"/>
    <property type="match status" value="1"/>
</dbReference>
<keyword evidence="1" id="KW-0805">Transcription regulation</keyword>
<dbReference type="InterPro" id="IPR000524">
    <property type="entry name" value="Tscrpt_reg_HTH_GntR"/>
</dbReference>
<dbReference type="OrthoDB" id="9028214at2"/>
<evidence type="ECO:0000256" key="2">
    <source>
        <dbReference type="ARBA" id="ARBA00023125"/>
    </source>
</evidence>
<reference evidence="7" key="1">
    <citation type="submission" date="2017-11" db="EMBL/GenBank/DDBJ databases">
        <authorList>
            <person name="Kuznetsova I."/>
            <person name="Sazanova A."/>
            <person name="Chirak E."/>
            <person name="Safronova V."/>
            <person name="Willems A."/>
        </authorList>
    </citation>
    <scope>NUCLEOTIDE SEQUENCE [LARGE SCALE GENOMIC DNA]</scope>
    <source>
        <strain evidence="7">PEPV15</strain>
    </source>
</reference>
<dbReference type="PANTHER" id="PTHR43537:SF44">
    <property type="entry name" value="GNTR FAMILY REGULATORY PROTEIN"/>
    <property type="match status" value="1"/>
</dbReference>
<evidence type="ECO:0000259" key="5">
    <source>
        <dbReference type="PROSITE" id="PS50949"/>
    </source>
</evidence>
<dbReference type="SMART" id="SM00895">
    <property type="entry name" value="FCD"/>
    <property type="match status" value="1"/>
</dbReference>
<dbReference type="PRINTS" id="PR00035">
    <property type="entry name" value="HTHGNTR"/>
</dbReference>
<dbReference type="Gene3D" id="1.10.10.10">
    <property type="entry name" value="Winged helix-like DNA-binding domain superfamily/Winged helix DNA-binding domain"/>
    <property type="match status" value="1"/>
</dbReference>
<proteinExistence type="predicted"/>
<dbReference type="Gene3D" id="1.20.120.530">
    <property type="entry name" value="GntR ligand-binding domain-like"/>
    <property type="match status" value="1"/>
</dbReference>
<dbReference type="Proteomes" id="UP000241158">
    <property type="component" value="Unassembled WGS sequence"/>
</dbReference>
<feature type="domain" description="HTH gntR-type" evidence="5">
    <location>
        <begin position="57"/>
        <end position="125"/>
    </location>
</feature>
<evidence type="ECO:0000313" key="7">
    <source>
        <dbReference type="Proteomes" id="UP000241158"/>
    </source>
</evidence>
<dbReference type="SUPFAM" id="SSF46785">
    <property type="entry name" value="Winged helix' DNA-binding domain"/>
    <property type="match status" value="1"/>
</dbReference>
<evidence type="ECO:0000256" key="3">
    <source>
        <dbReference type="ARBA" id="ARBA00023163"/>
    </source>
</evidence>
<dbReference type="GO" id="GO:0003700">
    <property type="term" value="F:DNA-binding transcription factor activity"/>
    <property type="evidence" value="ECO:0007669"/>
    <property type="project" value="InterPro"/>
</dbReference>
<organism evidence="6 7">
    <name type="scientific">Phyllobacterium endophyticum</name>
    <dbReference type="NCBI Taxonomy" id="1149773"/>
    <lineage>
        <taxon>Bacteria</taxon>
        <taxon>Pseudomonadati</taxon>
        <taxon>Pseudomonadota</taxon>
        <taxon>Alphaproteobacteria</taxon>
        <taxon>Hyphomicrobiales</taxon>
        <taxon>Phyllobacteriaceae</taxon>
        <taxon>Phyllobacterium</taxon>
    </lineage>
</organism>
<dbReference type="InterPro" id="IPR008920">
    <property type="entry name" value="TF_FadR/GntR_C"/>
</dbReference>
<name>A0A2P7AS91_9HYPH</name>
<comment type="caution">
    <text evidence="6">The sequence shown here is derived from an EMBL/GenBank/DDBJ whole genome shotgun (WGS) entry which is preliminary data.</text>
</comment>
<accession>A0A2P7AS91</accession>
<dbReference type="InterPro" id="IPR036388">
    <property type="entry name" value="WH-like_DNA-bd_sf"/>
</dbReference>
<sequence>MSNSPGRVRPCQIVRRSERTGKTNRPASADNDRRGRYCQTSGVARLTDLRTRSEERVKLSDKVYESLSGQIAAGEWPEGTRIPTEVELAAIYSVSRPVVREALFRLRSEGMIDSRRGSGSIVLASNGVQGSVGSYKPIENIADLIHTFEFRQSVECDATAIAARRASADQVAAVRAAHEAFTDTTDDEAFGDLDLRFHLAIAKATGNEMFASTLEMLHSQIILGMRLSGEFRSSDEGSRVSIVRREHQAIVDAIISHDAHAAYAAMQEHLRLSRHRILGFEVANDWQRP</sequence>